<name>A0A3S4BI50_9BRAD</name>
<dbReference type="AlphaFoldDB" id="A0A3S4BI50"/>
<dbReference type="PANTHER" id="PTHR48079">
    <property type="entry name" value="PROTEIN YEEZ"/>
    <property type="match status" value="1"/>
</dbReference>
<dbReference type="GO" id="GO:0004029">
    <property type="term" value="F:aldehyde dehydrogenase (NAD+) activity"/>
    <property type="evidence" value="ECO:0007669"/>
    <property type="project" value="TreeGrafter"/>
</dbReference>
<feature type="domain" description="NAD-dependent epimerase/dehydratase" evidence="1">
    <location>
        <begin position="75"/>
        <end position="193"/>
    </location>
</feature>
<sequence length="281" mass="30045">MTPAIEPADGPAAPVGVLGAGSFVADALLPRLAAARPVVALSRRRPDPPAGSPTEIPEWIALAPIWTLPNWFDRLETHGVRRIVALSSTSAVSRAASADAGEREVAARLVAAEERLAAWADRRGIAWMVLRPTLIWGRGDRNVGEIARLIRRIGVVPVAGAACGRRQPVHVEDVADACRAALALARPGRIYTVSGSETPTCRAMVERVFAALGRPPRIVPVPVPLIRAGVTALRLVPRFRGWSPGMADRMNRDQVFDHEDAARDFGFAPRGFAPTTADLPA</sequence>
<dbReference type="SUPFAM" id="SSF51735">
    <property type="entry name" value="NAD(P)-binding Rossmann-fold domains"/>
    <property type="match status" value="1"/>
</dbReference>
<dbReference type="RefSeq" id="WP_129610933.1">
    <property type="nucleotide sequence ID" value="NZ_UWOC01000181.1"/>
</dbReference>
<dbReference type="InterPro" id="IPR051783">
    <property type="entry name" value="NAD(P)-dependent_oxidoreduct"/>
</dbReference>
<reference evidence="3" key="1">
    <citation type="submission" date="2018-10" db="EMBL/GenBank/DDBJ databases">
        <authorList>
            <person name="Peiro R."/>
            <person name="Begona"/>
            <person name="Cbmso G."/>
            <person name="Lopez M."/>
            <person name="Gonzalez S."/>
            <person name="Sacristan E."/>
            <person name="Castillo E."/>
        </authorList>
    </citation>
    <scope>NUCLEOTIDE SEQUENCE [LARGE SCALE GENOMIC DNA]</scope>
</reference>
<dbReference type="InterPro" id="IPR001509">
    <property type="entry name" value="Epimerase_deHydtase"/>
</dbReference>
<dbReference type="PANTHER" id="PTHR48079:SF6">
    <property type="entry name" value="NAD(P)-BINDING DOMAIN-CONTAINING PROTEIN-RELATED"/>
    <property type="match status" value="1"/>
</dbReference>
<dbReference type="Pfam" id="PF01370">
    <property type="entry name" value="Epimerase"/>
    <property type="match status" value="1"/>
</dbReference>
<dbReference type="Proteomes" id="UP000289200">
    <property type="component" value="Unassembled WGS sequence"/>
</dbReference>
<comment type="caution">
    <text evidence="2">The sequence shown here is derived from an EMBL/GenBank/DDBJ whole genome shotgun (WGS) entry which is preliminary data.</text>
</comment>
<organism evidence="2 3">
    <name type="scientific">Rhodoplanes serenus</name>
    <dbReference type="NCBI Taxonomy" id="200615"/>
    <lineage>
        <taxon>Bacteria</taxon>
        <taxon>Pseudomonadati</taxon>
        <taxon>Pseudomonadota</taxon>
        <taxon>Alphaproteobacteria</taxon>
        <taxon>Hyphomicrobiales</taxon>
        <taxon>Nitrobacteraceae</taxon>
        <taxon>Rhodoplanes</taxon>
    </lineage>
</organism>
<dbReference type="OrthoDB" id="5565437at2"/>
<dbReference type="GO" id="GO:0005737">
    <property type="term" value="C:cytoplasm"/>
    <property type="evidence" value="ECO:0007669"/>
    <property type="project" value="TreeGrafter"/>
</dbReference>
<keyword evidence="3" id="KW-1185">Reference proteome</keyword>
<accession>A0A3S4BI50</accession>
<dbReference type="Gene3D" id="3.40.50.720">
    <property type="entry name" value="NAD(P)-binding Rossmann-like Domain"/>
    <property type="match status" value="1"/>
</dbReference>
<proteinExistence type="predicted"/>
<dbReference type="InterPro" id="IPR036291">
    <property type="entry name" value="NAD(P)-bd_dom_sf"/>
</dbReference>
<dbReference type="EMBL" id="UWOC01000181">
    <property type="protein sequence ID" value="VCU10494.1"/>
    <property type="molecule type" value="Genomic_DNA"/>
</dbReference>
<evidence type="ECO:0000259" key="1">
    <source>
        <dbReference type="Pfam" id="PF01370"/>
    </source>
</evidence>
<evidence type="ECO:0000313" key="2">
    <source>
        <dbReference type="EMBL" id="VCU10494.1"/>
    </source>
</evidence>
<gene>
    <name evidence="2" type="ORF">RHODGE_RHODGE_04093</name>
</gene>
<evidence type="ECO:0000313" key="3">
    <source>
        <dbReference type="Proteomes" id="UP000289200"/>
    </source>
</evidence>
<protein>
    <recommendedName>
        <fullName evidence="1">NAD-dependent epimerase/dehydratase domain-containing protein</fullName>
    </recommendedName>
</protein>